<dbReference type="EMBL" id="BAOQ01000025">
    <property type="protein sequence ID" value="GAC84698.1"/>
    <property type="molecule type" value="Genomic_DNA"/>
</dbReference>
<accession>A0ABQ0IMB3</accession>
<protein>
    <submittedName>
        <fullName evidence="1">Uncharacterized protein</fullName>
    </submittedName>
</protein>
<comment type="caution">
    <text evidence="1">The sequence shown here is derived from an EMBL/GenBank/DDBJ whole genome shotgun (WGS) entry which is preliminary data.</text>
</comment>
<keyword evidence="2" id="KW-1185">Reference proteome</keyword>
<evidence type="ECO:0000313" key="2">
    <source>
        <dbReference type="Proteomes" id="UP000035021"/>
    </source>
</evidence>
<sequence length="57" mass="5864">MSQRETLPALSVLIRTAGLIRLNAAHDVGGDHHSIQRAPLMSDTAAAIVAAGESASN</sequence>
<name>A0ABQ0IMB3_9ACTN</name>
<gene>
    <name evidence="1" type="ORF">GP2_025_00170</name>
</gene>
<proteinExistence type="predicted"/>
<organism evidence="1 2">
    <name type="scientific">Gordonia paraffinivorans NBRC 108238</name>
    <dbReference type="NCBI Taxonomy" id="1223543"/>
    <lineage>
        <taxon>Bacteria</taxon>
        <taxon>Bacillati</taxon>
        <taxon>Actinomycetota</taxon>
        <taxon>Actinomycetes</taxon>
        <taxon>Mycobacteriales</taxon>
        <taxon>Gordoniaceae</taxon>
        <taxon>Gordonia</taxon>
    </lineage>
</organism>
<dbReference type="Proteomes" id="UP000035021">
    <property type="component" value="Unassembled WGS sequence"/>
</dbReference>
<reference evidence="1 2" key="1">
    <citation type="submission" date="2013-02" db="EMBL/GenBank/DDBJ databases">
        <title>Whole genome shotgun sequence of Gordonia paraffinivorans NBRC 108238.</title>
        <authorList>
            <person name="Isaki-Nakamura S."/>
            <person name="Hosoyama A."/>
            <person name="Tsuchikane K."/>
            <person name="Ando Y."/>
            <person name="Baba S."/>
            <person name="Ohji S."/>
            <person name="Hamada M."/>
            <person name="Tamura T."/>
            <person name="Yamazoe A."/>
            <person name="Yamazaki S."/>
            <person name="Fujita N."/>
        </authorList>
    </citation>
    <scope>NUCLEOTIDE SEQUENCE [LARGE SCALE GENOMIC DNA]</scope>
    <source>
        <strain evidence="1 2">NBRC 108238</strain>
    </source>
</reference>
<evidence type="ECO:0000313" key="1">
    <source>
        <dbReference type="EMBL" id="GAC84698.1"/>
    </source>
</evidence>